<name>A0AAU8PLH8_EDWPI</name>
<dbReference type="Proteomes" id="UP000002634">
    <property type="component" value="Chromosome"/>
</dbReference>
<proteinExistence type="predicted"/>
<evidence type="ECO:0000313" key="1">
    <source>
        <dbReference type="EMBL" id="ACY84656.1"/>
    </source>
</evidence>
<protein>
    <submittedName>
        <fullName evidence="1">Uncharacterized protein</fullName>
    </submittedName>
</protein>
<gene>
    <name evidence="1" type="ordered locus">ETAE_1819</name>
</gene>
<dbReference type="EMBL" id="CP001135">
    <property type="protein sequence ID" value="ACY84656.1"/>
    <property type="molecule type" value="Genomic_DNA"/>
</dbReference>
<dbReference type="KEGG" id="etr:ETAE_1819"/>
<evidence type="ECO:0000313" key="2">
    <source>
        <dbReference type="Proteomes" id="UP000002634"/>
    </source>
</evidence>
<accession>A0AAU8PLH8</accession>
<sequence length="65" mass="7479">MREFTPAFPALSTATHRIIRDAPLPPCRASVSQLSHRIAFDHGDIDTREKIKARHIPGFYLKYLF</sequence>
<dbReference type="AlphaFoldDB" id="A0AAU8PLH8"/>
<reference evidence="1 2" key="1">
    <citation type="journal article" date="2009" name="PLoS ONE">
        <title>Genome sequence of the versatile fish pathogen Edwardsiella tarda provides insights into its adaptation to broad host ranges and intracellular niches.</title>
        <authorList>
            <person name="Wang Q."/>
            <person name="Yang M."/>
            <person name="Xiao J."/>
            <person name="Wu H."/>
            <person name="Wang X."/>
            <person name="Lv Y."/>
            <person name="Xu L."/>
            <person name="Zheng H."/>
            <person name="Wang S."/>
            <person name="Zhao G."/>
            <person name="Liu Q."/>
            <person name="Zhang Y."/>
        </authorList>
    </citation>
    <scope>NUCLEOTIDE SEQUENCE [LARGE SCALE GENOMIC DNA]</scope>
    <source>
        <strain evidence="2">EIB202 / CCTCC M208068</strain>
    </source>
</reference>
<organism evidence="1 2">
    <name type="scientific">Edwardsiella piscicida</name>
    <dbReference type="NCBI Taxonomy" id="1263550"/>
    <lineage>
        <taxon>Bacteria</taxon>
        <taxon>Pseudomonadati</taxon>
        <taxon>Pseudomonadota</taxon>
        <taxon>Gammaproteobacteria</taxon>
        <taxon>Enterobacterales</taxon>
        <taxon>Hafniaceae</taxon>
        <taxon>Edwardsiella</taxon>
    </lineage>
</organism>
<keyword evidence="2" id="KW-1185">Reference proteome</keyword>